<accession>A0A2S5T683</accession>
<dbReference type="RefSeq" id="WP_104357017.1">
    <property type="nucleotide sequence ID" value="NZ_CALFFA010000059.1"/>
</dbReference>
<protein>
    <submittedName>
        <fullName evidence="1">Uncharacterized protein</fullName>
    </submittedName>
</protein>
<organism evidence="1 3">
    <name type="scientific">Caldimonas thermodepolymerans</name>
    <dbReference type="NCBI Taxonomy" id="215580"/>
    <lineage>
        <taxon>Bacteria</taxon>
        <taxon>Pseudomonadati</taxon>
        <taxon>Pseudomonadota</taxon>
        <taxon>Betaproteobacteria</taxon>
        <taxon>Burkholderiales</taxon>
        <taxon>Sphaerotilaceae</taxon>
        <taxon>Caldimonas</taxon>
    </lineage>
</organism>
<dbReference type="Proteomes" id="UP000294772">
    <property type="component" value="Unassembled WGS sequence"/>
</dbReference>
<comment type="caution">
    <text evidence="1">The sequence shown here is derived from an EMBL/GenBank/DDBJ whole genome shotgun (WGS) entry which is preliminary data.</text>
</comment>
<keyword evidence="3" id="KW-1185">Reference proteome</keyword>
<evidence type="ECO:0000313" key="3">
    <source>
        <dbReference type="Proteomes" id="UP000239406"/>
    </source>
</evidence>
<sequence>MDDFFAPPPFRPDEALVQLKRSLRELRPLAERGNGFELQGLRVIELDIDGATLVARVAKRPAHTPEWEHRTLKNGADVRRLVDDIKRQLARWSDE</sequence>
<proteinExistence type="predicted"/>
<name>A0A2S5T683_9BURK</name>
<reference evidence="1 3" key="1">
    <citation type="submission" date="2018-02" db="EMBL/GenBank/DDBJ databases">
        <title>Reclassifiation of [Polyangium] brachysporum DSM 7029 as Guopingzhaonella breviflexa gen. nov., sp. nov., a member of the family Comamonadaceae.</title>
        <authorList>
            <person name="Tang B."/>
        </authorList>
    </citation>
    <scope>NUCLEOTIDE SEQUENCE [LARGE SCALE GENOMIC DNA]</scope>
    <source>
        <strain evidence="1 3">DSM 15344</strain>
    </source>
</reference>
<reference evidence="2 4" key="2">
    <citation type="submission" date="2019-03" db="EMBL/GenBank/DDBJ databases">
        <title>Genomic Encyclopedia of Type Strains, Phase IV (KMG-IV): sequencing the most valuable type-strain genomes for metagenomic binning, comparative biology and taxonomic classification.</title>
        <authorList>
            <person name="Goeker M."/>
        </authorList>
    </citation>
    <scope>NUCLEOTIDE SEQUENCE [LARGE SCALE GENOMIC DNA]</scope>
    <source>
        <strain evidence="2 4">DSM 15264</strain>
    </source>
</reference>
<evidence type="ECO:0000313" key="4">
    <source>
        <dbReference type="Proteomes" id="UP000294772"/>
    </source>
</evidence>
<dbReference type="EMBL" id="PSNY01000006">
    <property type="protein sequence ID" value="PPE70466.1"/>
    <property type="molecule type" value="Genomic_DNA"/>
</dbReference>
<dbReference type="OrthoDB" id="9154556at2"/>
<evidence type="ECO:0000313" key="2">
    <source>
        <dbReference type="EMBL" id="TCP04812.1"/>
    </source>
</evidence>
<evidence type="ECO:0000313" key="1">
    <source>
        <dbReference type="EMBL" id="PPE70466.1"/>
    </source>
</evidence>
<dbReference type="Proteomes" id="UP000239406">
    <property type="component" value="Unassembled WGS sequence"/>
</dbReference>
<gene>
    <name evidence="1" type="ORF">C1702_07330</name>
    <name evidence="2" type="ORF">EV676_11099</name>
</gene>
<dbReference type="EMBL" id="SLXF01000010">
    <property type="protein sequence ID" value="TCP04812.1"/>
    <property type="molecule type" value="Genomic_DNA"/>
</dbReference>
<dbReference type="AlphaFoldDB" id="A0A2S5T683"/>